<dbReference type="HOGENOM" id="CLU_732886_0_0_11"/>
<dbReference type="STRING" id="446470.Snas_1832"/>
<reference evidence="10 11" key="1">
    <citation type="journal article" date="2009" name="Stand. Genomic Sci.">
        <title>Complete genome sequence of Stackebrandtia nassauensis type strain (LLR-40K-21).</title>
        <authorList>
            <person name="Munk C."/>
            <person name="Lapidus A."/>
            <person name="Copeland A."/>
            <person name="Jando M."/>
            <person name="Mayilraj S."/>
            <person name="Glavina Del Rio T."/>
            <person name="Nolan M."/>
            <person name="Chen F."/>
            <person name="Lucas S."/>
            <person name="Tice H."/>
            <person name="Cheng J.F."/>
            <person name="Han C."/>
            <person name="Detter J.C."/>
            <person name="Bruce D."/>
            <person name="Goodwin L."/>
            <person name="Chain P."/>
            <person name="Pitluck S."/>
            <person name="Goker M."/>
            <person name="Ovchinikova G."/>
            <person name="Pati A."/>
            <person name="Ivanova N."/>
            <person name="Mavromatis K."/>
            <person name="Chen A."/>
            <person name="Palaniappan K."/>
            <person name="Land M."/>
            <person name="Hauser L."/>
            <person name="Chang Y.J."/>
            <person name="Jeffries C.D."/>
            <person name="Bristow J."/>
            <person name="Eisen J.A."/>
            <person name="Markowitz V."/>
            <person name="Hugenholtz P."/>
            <person name="Kyrpides N.C."/>
            <person name="Klenk H.P."/>
        </authorList>
    </citation>
    <scope>NUCLEOTIDE SEQUENCE [LARGE SCALE GENOMIC DNA]</scope>
    <source>
        <strain evidence="11">DSM 44728 / CIP 108903 / NRRL B-16338 / NBRC 102104 / LLR-40K-21</strain>
    </source>
</reference>
<dbReference type="GO" id="GO:0005576">
    <property type="term" value="C:extracellular region"/>
    <property type="evidence" value="ECO:0007669"/>
    <property type="project" value="UniProtKB-SubCell"/>
</dbReference>
<gene>
    <name evidence="10" type="ordered locus">Snas_1832</name>
</gene>
<dbReference type="InterPro" id="IPR036365">
    <property type="entry name" value="PGBD-like_sf"/>
</dbReference>
<evidence type="ECO:0000259" key="9">
    <source>
        <dbReference type="Pfam" id="PF01471"/>
    </source>
</evidence>
<keyword evidence="5" id="KW-0119">Carbohydrate metabolism</keyword>
<evidence type="ECO:0000313" key="10">
    <source>
        <dbReference type="EMBL" id="ADD41528.1"/>
    </source>
</evidence>
<evidence type="ECO:0000256" key="5">
    <source>
        <dbReference type="ARBA" id="ARBA00023277"/>
    </source>
</evidence>
<accession>D3PYG1</accession>
<evidence type="ECO:0000256" key="6">
    <source>
        <dbReference type="ARBA" id="ARBA00023295"/>
    </source>
</evidence>
<keyword evidence="11" id="KW-1185">Reference proteome</keyword>
<evidence type="ECO:0000256" key="1">
    <source>
        <dbReference type="ARBA" id="ARBA00004613"/>
    </source>
</evidence>
<dbReference type="InterPro" id="IPR002477">
    <property type="entry name" value="Peptidoglycan-bd-like"/>
</dbReference>
<feature type="chain" id="PRO_5003048463" evidence="8">
    <location>
        <begin position="26"/>
        <end position="379"/>
    </location>
</feature>
<dbReference type="EMBL" id="CP001778">
    <property type="protein sequence ID" value="ADD41528.1"/>
    <property type="molecule type" value="Genomic_DNA"/>
</dbReference>
<dbReference type="CAZy" id="GH75">
    <property type="family name" value="Glycoside Hydrolase Family 75"/>
</dbReference>
<dbReference type="PANTHER" id="PTHR42061:SF6">
    <property type="entry name" value="ENDO-CHITOSANASE"/>
    <property type="match status" value="1"/>
</dbReference>
<feature type="domain" description="Peptidoglycan binding-like" evidence="9">
    <location>
        <begin position="249"/>
        <end position="305"/>
    </location>
</feature>
<dbReference type="PANTHER" id="PTHR42061">
    <property type="entry name" value="ENDO-CHITOSANASE"/>
    <property type="match status" value="1"/>
</dbReference>
<dbReference type="GO" id="GO:0000272">
    <property type="term" value="P:polysaccharide catabolic process"/>
    <property type="evidence" value="ECO:0007669"/>
    <property type="project" value="UniProtKB-KW"/>
</dbReference>
<dbReference type="InterPro" id="IPR009939">
    <property type="entry name" value="Chitosanase_fungal"/>
</dbReference>
<evidence type="ECO:0000313" key="11">
    <source>
        <dbReference type="Proteomes" id="UP000000844"/>
    </source>
</evidence>
<organism evidence="10 11">
    <name type="scientific">Stackebrandtia nassauensis (strain DSM 44728 / CIP 108903 / NRRL B-16338 / NBRC 102104 / LLR-40K-21)</name>
    <dbReference type="NCBI Taxonomy" id="446470"/>
    <lineage>
        <taxon>Bacteria</taxon>
        <taxon>Bacillati</taxon>
        <taxon>Actinomycetota</taxon>
        <taxon>Actinomycetes</taxon>
        <taxon>Glycomycetales</taxon>
        <taxon>Glycomycetaceae</taxon>
        <taxon>Stackebrandtia</taxon>
    </lineage>
</organism>
<dbReference type="Pfam" id="PF07335">
    <property type="entry name" value="Glyco_hydro_75"/>
    <property type="match status" value="1"/>
</dbReference>
<evidence type="ECO:0000256" key="7">
    <source>
        <dbReference type="ARBA" id="ARBA00023326"/>
    </source>
</evidence>
<protein>
    <submittedName>
        <fullName evidence="10">Peptidoglycan-binding domain 1 protein</fullName>
    </submittedName>
</protein>
<keyword evidence="4" id="KW-0378">Hydrolase</keyword>
<keyword evidence="3 8" id="KW-0732">Signal</keyword>
<evidence type="ECO:0000256" key="3">
    <source>
        <dbReference type="ARBA" id="ARBA00022729"/>
    </source>
</evidence>
<proteinExistence type="predicted"/>
<dbReference type="Gene3D" id="1.10.101.10">
    <property type="entry name" value="PGBD-like superfamily/PGBD"/>
    <property type="match status" value="2"/>
</dbReference>
<dbReference type="KEGG" id="sna:Snas_1832"/>
<keyword evidence="7" id="KW-0624">Polysaccharide degradation</keyword>
<keyword evidence="2" id="KW-0964">Secreted</keyword>
<sequence length="379" mass="38840">MRRSLIAVAGVVALAASLTGAWAFASGTDDGGGKAEGPTADQLREAVNGCDTQLSNGEYAEDADGSGSIPVCKSAGGAVHWKSDFDIDCDGQRTDECNENTDPSWQNETAFPQSDGQPLNSATLPHIVVPLPSDKWDYKGEGIEGGTVAAVTYEDKVVYAVVGDLGPKPIIGEGSYALAEALGIDPDPATGGVSGKVVDFILFPGVKATPIEDPAQSESLGSEAANKLVGGCAGYGFKAYPDLATGSKGSEVRAAQCLLADAGFPTGDKPSGSFDDKTVTATKEFQTKVGLEASGKVDKHTWTALLSMGETPELKEGSSGADVSRVQRALTAALGAEVSQDGQFGPKTKQAVTDYQTAAGVEANGVVNAETWKALQAGK</sequence>
<dbReference type="RefSeq" id="WP_013017099.1">
    <property type="nucleotide sequence ID" value="NC_013947.1"/>
</dbReference>
<dbReference type="GO" id="GO:0016977">
    <property type="term" value="F:chitosanase activity"/>
    <property type="evidence" value="ECO:0007669"/>
    <property type="project" value="InterPro"/>
</dbReference>
<dbReference type="AlphaFoldDB" id="D3PYG1"/>
<dbReference type="InterPro" id="IPR036366">
    <property type="entry name" value="PGBDSf"/>
</dbReference>
<dbReference type="Proteomes" id="UP000000844">
    <property type="component" value="Chromosome"/>
</dbReference>
<name>D3PYG1_STANL</name>
<feature type="signal peptide" evidence="8">
    <location>
        <begin position="1"/>
        <end position="25"/>
    </location>
</feature>
<feature type="domain" description="Peptidoglycan binding-like" evidence="9">
    <location>
        <begin position="319"/>
        <end position="375"/>
    </location>
</feature>
<dbReference type="OrthoDB" id="3296611at2"/>
<dbReference type="Pfam" id="PF01471">
    <property type="entry name" value="PG_binding_1"/>
    <property type="match status" value="2"/>
</dbReference>
<evidence type="ECO:0000256" key="8">
    <source>
        <dbReference type="SAM" id="SignalP"/>
    </source>
</evidence>
<dbReference type="SUPFAM" id="SSF47090">
    <property type="entry name" value="PGBD-like"/>
    <property type="match status" value="2"/>
</dbReference>
<evidence type="ECO:0000256" key="2">
    <source>
        <dbReference type="ARBA" id="ARBA00022525"/>
    </source>
</evidence>
<evidence type="ECO:0000256" key="4">
    <source>
        <dbReference type="ARBA" id="ARBA00022801"/>
    </source>
</evidence>
<comment type="subcellular location">
    <subcellularLocation>
        <location evidence="1">Secreted</location>
    </subcellularLocation>
</comment>
<dbReference type="eggNOG" id="COG3409">
    <property type="taxonomic scope" value="Bacteria"/>
</dbReference>
<keyword evidence="6" id="KW-0326">Glycosidase</keyword>